<evidence type="ECO:0000313" key="2">
    <source>
        <dbReference type="Proteomes" id="UP001444071"/>
    </source>
</evidence>
<sequence length="65" mass="7415">ICELVKQECALMEPQDVMWKADMYCATTINGVWERGQICCDVTSSTAEVFKHTMSRFFLSDISCL</sequence>
<dbReference type="EMBL" id="JAHRIM010017143">
    <property type="protein sequence ID" value="MEQ2261986.1"/>
    <property type="molecule type" value="Genomic_DNA"/>
</dbReference>
<evidence type="ECO:0000313" key="1">
    <source>
        <dbReference type="EMBL" id="MEQ2261986.1"/>
    </source>
</evidence>
<protein>
    <submittedName>
        <fullName evidence="1">Uncharacterized protein</fullName>
    </submittedName>
</protein>
<dbReference type="Proteomes" id="UP001444071">
    <property type="component" value="Unassembled WGS sequence"/>
</dbReference>
<feature type="non-terminal residue" evidence="1">
    <location>
        <position position="1"/>
    </location>
</feature>
<name>A0ABV0VXK3_9TELE</name>
<accession>A0ABV0VXK3</accession>
<reference evidence="1 2" key="1">
    <citation type="submission" date="2021-06" db="EMBL/GenBank/DDBJ databases">
        <authorList>
            <person name="Palmer J.M."/>
        </authorList>
    </citation>
    <scope>NUCLEOTIDE SEQUENCE [LARGE SCALE GENOMIC DNA]</scope>
    <source>
        <strain evidence="1 2">XR_2019</strain>
        <tissue evidence="1">Muscle</tissue>
    </source>
</reference>
<gene>
    <name evidence="1" type="ORF">XENORESO_019370</name>
</gene>
<comment type="caution">
    <text evidence="1">The sequence shown here is derived from an EMBL/GenBank/DDBJ whole genome shotgun (WGS) entry which is preliminary data.</text>
</comment>
<proteinExistence type="predicted"/>
<organism evidence="1 2">
    <name type="scientific">Xenotaenia resolanae</name>
    <dbReference type="NCBI Taxonomy" id="208358"/>
    <lineage>
        <taxon>Eukaryota</taxon>
        <taxon>Metazoa</taxon>
        <taxon>Chordata</taxon>
        <taxon>Craniata</taxon>
        <taxon>Vertebrata</taxon>
        <taxon>Euteleostomi</taxon>
        <taxon>Actinopterygii</taxon>
        <taxon>Neopterygii</taxon>
        <taxon>Teleostei</taxon>
        <taxon>Neoteleostei</taxon>
        <taxon>Acanthomorphata</taxon>
        <taxon>Ovalentaria</taxon>
        <taxon>Atherinomorphae</taxon>
        <taxon>Cyprinodontiformes</taxon>
        <taxon>Goodeidae</taxon>
        <taxon>Xenotaenia</taxon>
    </lineage>
</organism>
<keyword evidence="2" id="KW-1185">Reference proteome</keyword>